<feature type="chain" id="PRO_5044768664" evidence="1">
    <location>
        <begin position="20"/>
        <end position="188"/>
    </location>
</feature>
<evidence type="ECO:0000313" key="3">
    <source>
        <dbReference type="Proteomes" id="UP001562425"/>
    </source>
</evidence>
<dbReference type="EMBL" id="JBEHCU010008195">
    <property type="protein sequence ID" value="KAL1386806.1"/>
    <property type="molecule type" value="Genomic_DNA"/>
</dbReference>
<evidence type="ECO:0000313" key="2">
    <source>
        <dbReference type="EMBL" id="KAL1386806.1"/>
    </source>
</evidence>
<keyword evidence="1" id="KW-0732">Signal</keyword>
<name>A0ABD1D104_CULPP</name>
<accession>A0ABD1D104</accession>
<feature type="non-terminal residue" evidence="2">
    <location>
        <position position="188"/>
    </location>
</feature>
<protein>
    <submittedName>
        <fullName evidence="2">Uncharacterized protein</fullName>
    </submittedName>
</protein>
<sequence length="188" mass="21584">MSWIALILQLWILVSSFLAVEFDLENQPLKSLNDCPVNTRIFGDIVTWIPNNHGLNPFNLEDPFAVGCYRFAMECNPTSVQIITCNTCRTIRTVNRYMLPWRLDNLWYRNNTRVFQIVGLQHCERDYRGSLTVKRHDQLIVDSTCMLLNMMTINKTTPAMLQPSAVHCNTALAALLWIVSFSACSILL</sequence>
<proteinExistence type="predicted"/>
<dbReference type="Proteomes" id="UP001562425">
    <property type="component" value="Unassembled WGS sequence"/>
</dbReference>
<keyword evidence="3" id="KW-1185">Reference proteome</keyword>
<gene>
    <name evidence="2" type="ORF">pipiens_012793</name>
</gene>
<dbReference type="AlphaFoldDB" id="A0ABD1D104"/>
<reference evidence="2 3" key="1">
    <citation type="submission" date="2024-05" db="EMBL/GenBank/DDBJ databases">
        <title>Culex pipiens pipiens assembly and annotation.</title>
        <authorList>
            <person name="Alout H."/>
            <person name="Durand T."/>
        </authorList>
    </citation>
    <scope>NUCLEOTIDE SEQUENCE [LARGE SCALE GENOMIC DNA]</scope>
    <source>
        <strain evidence="2">HA-2024</strain>
        <tissue evidence="2">Whole body</tissue>
    </source>
</reference>
<organism evidence="2 3">
    <name type="scientific">Culex pipiens pipiens</name>
    <name type="common">Northern house mosquito</name>
    <dbReference type="NCBI Taxonomy" id="38569"/>
    <lineage>
        <taxon>Eukaryota</taxon>
        <taxon>Metazoa</taxon>
        <taxon>Ecdysozoa</taxon>
        <taxon>Arthropoda</taxon>
        <taxon>Hexapoda</taxon>
        <taxon>Insecta</taxon>
        <taxon>Pterygota</taxon>
        <taxon>Neoptera</taxon>
        <taxon>Endopterygota</taxon>
        <taxon>Diptera</taxon>
        <taxon>Nematocera</taxon>
        <taxon>Culicoidea</taxon>
        <taxon>Culicidae</taxon>
        <taxon>Culicinae</taxon>
        <taxon>Culicini</taxon>
        <taxon>Culex</taxon>
        <taxon>Culex</taxon>
    </lineage>
</organism>
<comment type="caution">
    <text evidence="2">The sequence shown here is derived from an EMBL/GenBank/DDBJ whole genome shotgun (WGS) entry which is preliminary data.</text>
</comment>
<evidence type="ECO:0000256" key="1">
    <source>
        <dbReference type="SAM" id="SignalP"/>
    </source>
</evidence>
<feature type="signal peptide" evidence="1">
    <location>
        <begin position="1"/>
        <end position="19"/>
    </location>
</feature>